<sequence>MIGTYNVDAFLLRDLLSRRRLTKFFERFCHKFLEMGQAQSDENSIPTTTTTTTTNAPPPSANSPRDSEDTSSPSMDSLLAEAAAYGEDDNENESLEAKAQRALDCPCIADLRTGSCGSQFSEAFLCFLKSTAEEKGSDCVHPFVALQSCIKANPDAFSKSVTEDEEKTEKKEEHRIIPPLWAKDPPSSNSKL</sequence>
<dbReference type="PANTHER" id="PTHR21622">
    <property type="entry name" value="COILED-COIL-HELIX-COILED-COIL-HELIX DOMAIN CONTAINING 4"/>
    <property type="match status" value="1"/>
</dbReference>
<dbReference type="OrthoDB" id="7481291at2759"/>
<proteinExistence type="predicted"/>
<dbReference type="GO" id="GO:0045041">
    <property type="term" value="P:protein import into mitochondrial intermembrane space"/>
    <property type="evidence" value="ECO:0007669"/>
    <property type="project" value="InterPro"/>
</dbReference>
<feature type="region of interest" description="Disordered" evidence="12">
    <location>
        <begin position="39"/>
        <end position="74"/>
    </location>
</feature>
<evidence type="ECO:0000313" key="13">
    <source>
        <dbReference type="EMBL" id="KAG7556216.1"/>
    </source>
</evidence>
<evidence type="ECO:0000256" key="7">
    <source>
        <dbReference type="ARBA" id="ARBA00023128"/>
    </source>
</evidence>
<feature type="compositionally biased region" description="Basic and acidic residues" evidence="12">
    <location>
        <begin position="167"/>
        <end position="176"/>
    </location>
</feature>
<protein>
    <recommendedName>
        <fullName evidence="11">Mitochondrial intermembrane space import and assembly protein 40 homolog</fullName>
    </recommendedName>
</protein>
<keyword evidence="8" id="KW-0576">Peroxisome</keyword>
<keyword evidence="4" id="KW-0653">Protein transport</keyword>
<evidence type="ECO:0000256" key="11">
    <source>
        <dbReference type="ARBA" id="ARBA00067557"/>
    </source>
</evidence>
<keyword evidence="10" id="KW-0676">Redox-active center</keyword>
<evidence type="ECO:0000313" key="14">
    <source>
        <dbReference type="Proteomes" id="UP000694251"/>
    </source>
</evidence>
<comment type="caution">
    <text evidence="13">The sequence shown here is derived from an EMBL/GenBank/DDBJ whole genome shotgun (WGS) entry which is preliminary data.</text>
</comment>
<evidence type="ECO:0000256" key="2">
    <source>
        <dbReference type="ARBA" id="ARBA00004569"/>
    </source>
</evidence>
<comment type="subcellular location">
    <subcellularLocation>
        <location evidence="2">Mitochondrion intermembrane space</location>
    </subcellularLocation>
    <subcellularLocation>
        <location evidence="1">Peroxisome matrix</location>
    </subcellularLocation>
</comment>
<name>A0A8T1ZBL1_ARASU</name>
<keyword evidence="9" id="KW-1015">Disulfide bond</keyword>
<dbReference type="EMBL" id="JAEFBJ010000011">
    <property type="protein sequence ID" value="KAG7556216.1"/>
    <property type="molecule type" value="Genomic_DNA"/>
</dbReference>
<evidence type="ECO:0000256" key="10">
    <source>
        <dbReference type="ARBA" id="ARBA00023284"/>
    </source>
</evidence>
<dbReference type="PANTHER" id="PTHR21622:SF0">
    <property type="entry name" value="COILED-COIL-HELIX-COILED-COIL-HELIX DOMAIN CONTAINING 4"/>
    <property type="match status" value="1"/>
</dbReference>
<keyword evidence="3" id="KW-0813">Transport</keyword>
<evidence type="ECO:0000256" key="9">
    <source>
        <dbReference type="ARBA" id="ARBA00023157"/>
    </source>
</evidence>
<evidence type="ECO:0000256" key="8">
    <source>
        <dbReference type="ARBA" id="ARBA00023140"/>
    </source>
</evidence>
<keyword evidence="5" id="KW-0560">Oxidoreductase</keyword>
<evidence type="ECO:0000256" key="12">
    <source>
        <dbReference type="SAM" id="MobiDB-lite"/>
    </source>
</evidence>
<dbReference type="InterPro" id="IPR039289">
    <property type="entry name" value="CHCHD4"/>
</dbReference>
<dbReference type="AlphaFoldDB" id="A0A8T1ZBL1"/>
<accession>A0A8T1ZBL1</accession>
<gene>
    <name evidence="13" type="ORF">ISN44_As11g022740</name>
</gene>
<keyword evidence="6" id="KW-0811">Translocation</keyword>
<keyword evidence="7" id="KW-0496">Mitochondrion</keyword>
<evidence type="ECO:0000256" key="5">
    <source>
        <dbReference type="ARBA" id="ARBA00023002"/>
    </source>
</evidence>
<evidence type="ECO:0000256" key="4">
    <source>
        <dbReference type="ARBA" id="ARBA00022927"/>
    </source>
</evidence>
<evidence type="ECO:0000256" key="3">
    <source>
        <dbReference type="ARBA" id="ARBA00022448"/>
    </source>
</evidence>
<dbReference type="FunFam" id="1.10.287.2900:FF:000003">
    <property type="entry name" value="mitochondrial intermembrane space import and assembly protein 40"/>
    <property type="match status" value="1"/>
</dbReference>
<dbReference type="GO" id="GO:0005758">
    <property type="term" value="C:mitochondrial intermembrane space"/>
    <property type="evidence" value="ECO:0007669"/>
    <property type="project" value="UniProtKB-SubCell"/>
</dbReference>
<evidence type="ECO:0000256" key="1">
    <source>
        <dbReference type="ARBA" id="ARBA00004253"/>
    </source>
</evidence>
<feature type="region of interest" description="Disordered" evidence="12">
    <location>
        <begin position="157"/>
        <end position="192"/>
    </location>
</feature>
<keyword evidence="14" id="KW-1185">Reference proteome</keyword>
<reference evidence="13 14" key="1">
    <citation type="submission" date="2020-12" db="EMBL/GenBank/DDBJ databases">
        <title>Concerted genomic and epigenomic changes stabilize Arabidopsis allopolyploids.</title>
        <authorList>
            <person name="Chen Z."/>
        </authorList>
    </citation>
    <scope>NUCLEOTIDE SEQUENCE [LARGE SCALE GENOMIC DNA]</scope>
    <source>
        <strain evidence="13">As9502</strain>
        <tissue evidence="13">Leaf</tissue>
    </source>
</reference>
<dbReference type="GO" id="GO:0015035">
    <property type="term" value="F:protein-disulfide reductase activity"/>
    <property type="evidence" value="ECO:0007669"/>
    <property type="project" value="InterPro"/>
</dbReference>
<evidence type="ECO:0000256" key="6">
    <source>
        <dbReference type="ARBA" id="ARBA00023010"/>
    </source>
</evidence>
<dbReference type="GO" id="GO:0005782">
    <property type="term" value="C:peroxisomal matrix"/>
    <property type="evidence" value="ECO:0007669"/>
    <property type="project" value="UniProtKB-SubCell"/>
</dbReference>
<feature type="compositionally biased region" description="Low complexity" evidence="12">
    <location>
        <begin position="46"/>
        <end position="55"/>
    </location>
</feature>
<organism evidence="13 14">
    <name type="scientific">Arabidopsis suecica</name>
    <name type="common">Swedish thale-cress</name>
    <name type="synonym">Cardaminopsis suecica</name>
    <dbReference type="NCBI Taxonomy" id="45249"/>
    <lineage>
        <taxon>Eukaryota</taxon>
        <taxon>Viridiplantae</taxon>
        <taxon>Streptophyta</taxon>
        <taxon>Embryophyta</taxon>
        <taxon>Tracheophyta</taxon>
        <taxon>Spermatophyta</taxon>
        <taxon>Magnoliopsida</taxon>
        <taxon>eudicotyledons</taxon>
        <taxon>Gunneridae</taxon>
        <taxon>Pentapetalae</taxon>
        <taxon>rosids</taxon>
        <taxon>malvids</taxon>
        <taxon>Brassicales</taxon>
        <taxon>Brassicaceae</taxon>
        <taxon>Camelineae</taxon>
        <taxon>Arabidopsis</taxon>
    </lineage>
</organism>
<dbReference type="Proteomes" id="UP000694251">
    <property type="component" value="Chromosome 11"/>
</dbReference>